<keyword evidence="1" id="KW-0732">Signal</keyword>
<accession>A0A7S4LZL7</accession>
<gene>
    <name evidence="2" type="ORF">GTHE00462_LOCUS71</name>
</gene>
<feature type="chain" id="PRO_5030973922" description="GT23 domain-containing protein" evidence="1">
    <location>
        <begin position="46"/>
        <end position="481"/>
    </location>
</feature>
<evidence type="ECO:0000256" key="1">
    <source>
        <dbReference type="SAM" id="SignalP"/>
    </source>
</evidence>
<protein>
    <recommendedName>
        <fullName evidence="3">GT23 domain-containing protein</fullName>
    </recommendedName>
</protein>
<dbReference type="Gene3D" id="3.40.50.11340">
    <property type="match status" value="1"/>
</dbReference>
<proteinExistence type="predicted"/>
<name>A0A7S4LZL7_GUITH</name>
<organism evidence="2">
    <name type="scientific">Guillardia theta</name>
    <name type="common">Cryptophyte</name>
    <name type="synonym">Cryptomonas phi</name>
    <dbReference type="NCBI Taxonomy" id="55529"/>
    <lineage>
        <taxon>Eukaryota</taxon>
        <taxon>Cryptophyceae</taxon>
        <taxon>Pyrenomonadales</taxon>
        <taxon>Geminigeraceae</taxon>
        <taxon>Guillardia</taxon>
    </lineage>
</organism>
<sequence>MKPGPGGQAPGICLRRASAMVRTTSTSALLICCLLLAMPGGGARGEETDLLLAATSSSSLFELYSQHHRAALEEARTNPRAARILVCQPLYGLANRLRAMMSCFVIALATNRIMFVDWEHQHTKFYEKEIRDMPGGQPARLGDLLEPPGFAWDAQDARGLISERFSSGKVLHLADDVERDETLLCRNISSALSQYDVVTLKTYFWWELALHNPLYEEKFARIAGRDEIGVINIWKELGPRLFRPVKEVRVMMSALEKLFLPDRLKVGLHIRMGGNWFDQADKHPRGDKLPVEIAKCSIAVIPRERREEPVTYFLVSDNSTAKSMARYVLASGERGERARCSLLEDDCLASIPMSREERTAVALLNVRVFDYRSGSRIVMLDGQVNRESVFDVKIAMAEMFAMSKVDRLVRSTGSTFMTVAYSFLPKPTWYVEERSLNCHKQATNEPMALGNSDAIINQVATSTSCFNPKTMITFPWIASPT</sequence>
<dbReference type="AlphaFoldDB" id="A0A7S4LZL7"/>
<evidence type="ECO:0000313" key="2">
    <source>
        <dbReference type="EMBL" id="CAE2190760.1"/>
    </source>
</evidence>
<feature type="signal peptide" evidence="1">
    <location>
        <begin position="1"/>
        <end position="45"/>
    </location>
</feature>
<dbReference type="EMBL" id="HBKN01000077">
    <property type="protein sequence ID" value="CAE2190760.1"/>
    <property type="molecule type" value="Transcribed_RNA"/>
</dbReference>
<evidence type="ECO:0008006" key="3">
    <source>
        <dbReference type="Google" id="ProtNLM"/>
    </source>
</evidence>
<reference evidence="2" key="1">
    <citation type="submission" date="2021-01" db="EMBL/GenBank/DDBJ databases">
        <authorList>
            <person name="Corre E."/>
            <person name="Pelletier E."/>
            <person name="Niang G."/>
            <person name="Scheremetjew M."/>
            <person name="Finn R."/>
            <person name="Kale V."/>
            <person name="Holt S."/>
            <person name="Cochrane G."/>
            <person name="Meng A."/>
            <person name="Brown T."/>
            <person name="Cohen L."/>
        </authorList>
    </citation>
    <scope>NUCLEOTIDE SEQUENCE</scope>
    <source>
        <strain evidence="2">CCMP 2712</strain>
    </source>
</reference>